<dbReference type="EMBL" id="NMVJ01000009">
    <property type="protein sequence ID" value="OYN89542.1"/>
    <property type="molecule type" value="Genomic_DNA"/>
</dbReference>
<dbReference type="RefSeq" id="WP_094455376.1">
    <property type="nucleotide sequence ID" value="NZ_NMVJ01000009.1"/>
</dbReference>
<evidence type="ECO:0000256" key="1">
    <source>
        <dbReference type="SAM" id="Phobius"/>
    </source>
</evidence>
<feature type="transmembrane region" description="Helical" evidence="1">
    <location>
        <begin position="7"/>
        <end position="24"/>
    </location>
</feature>
<gene>
    <name evidence="2" type="ORF">CGZ91_11725</name>
</gene>
<protein>
    <submittedName>
        <fullName evidence="2">Uncharacterized protein</fullName>
    </submittedName>
</protein>
<keyword evidence="1" id="KW-0812">Transmembrane</keyword>
<feature type="transmembrane region" description="Helical" evidence="1">
    <location>
        <begin position="83"/>
        <end position="110"/>
    </location>
</feature>
<dbReference type="Proteomes" id="UP000216300">
    <property type="component" value="Unassembled WGS sequence"/>
</dbReference>
<evidence type="ECO:0000313" key="2">
    <source>
        <dbReference type="EMBL" id="OYN89542.1"/>
    </source>
</evidence>
<dbReference type="AlphaFoldDB" id="A0A255EJC9"/>
<evidence type="ECO:0000313" key="3">
    <source>
        <dbReference type="Proteomes" id="UP000216300"/>
    </source>
</evidence>
<keyword evidence="1" id="KW-1133">Transmembrane helix</keyword>
<organism evidence="2 3">
    <name type="scientific">Parenemella sanctibonifatiensis</name>
    <dbReference type="NCBI Taxonomy" id="2016505"/>
    <lineage>
        <taxon>Bacteria</taxon>
        <taxon>Bacillati</taxon>
        <taxon>Actinomycetota</taxon>
        <taxon>Actinomycetes</taxon>
        <taxon>Propionibacteriales</taxon>
        <taxon>Propionibacteriaceae</taxon>
        <taxon>Parenemella</taxon>
    </lineage>
</organism>
<accession>A0A255EJC9</accession>
<proteinExistence type="predicted"/>
<keyword evidence="3" id="KW-1185">Reference proteome</keyword>
<feature type="transmembrane region" description="Helical" evidence="1">
    <location>
        <begin position="44"/>
        <end position="71"/>
    </location>
</feature>
<keyword evidence="1" id="KW-0472">Membrane</keyword>
<reference evidence="2 3" key="1">
    <citation type="submission" date="2017-07" db="EMBL/GenBank/DDBJ databases">
        <title>Draft whole genome sequences of clinical Proprionibacteriaceae strains.</title>
        <authorList>
            <person name="Bernier A.-M."/>
            <person name="Bernard K."/>
            <person name="Domingo M.-C."/>
        </authorList>
    </citation>
    <scope>NUCLEOTIDE SEQUENCE [LARGE SCALE GENOMIC DNA]</scope>
    <source>
        <strain evidence="2 3">NML 150081</strain>
    </source>
</reference>
<name>A0A255EJC9_9ACTN</name>
<comment type="caution">
    <text evidence="2">The sequence shown here is derived from an EMBL/GenBank/DDBJ whole genome shotgun (WGS) entry which is preliminary data.</text>
</comment>
<sequence length="114" mass="11727">MSNLERLLAMVVAYGAPIVPMEIPNPIEGLTPSLGPFAKIGPTLLIFLAAIWFVAFLVCIGWLIVSIVGVARARHERDPDGNTAAAAGIGWPLAGLIGLAMLPVIVGAALSTAG</sequence>